<comment type="caution">
    <text evidence="2">The sequence shown here is derived from an EMBL/GenBank/DDBJ whole genome shotgun (WGS) entry which is preliminary data.</text>
</comment>
<dbReference type="InterPro" id="IPR036249">
    <property type="entry name" value="Thioredoxin-like_sf"/>
</dbReference>
<dbReference type="PROSITE" id="PS51186">
    <property type="entry name" value="GNAT"/>
    <property type="match status" value="1"/>
</dbReference>
<dbReference type="EMBL" id="LJUI01000029">
    <property type="protein sequence ID" value="KPK69737.1"/>
    <property type="molecule type" value="Genomic_DNA"/>
</dbReference>
<dbReference type="Pfam" id="PF13508">
    <property type="entry name" value="Acetyltransf_7"/>
    <property type="match status" value="1"/>
</dbReference>
<gene>
    <name evidence="2" type="ORF">AMJ82_04905</name>
</gene>
<dbReference type="GO" id="GO:0016747">
    <property type="term" value="F:acyltransferase activity, transferring groups other than amino-acyl groups"/>
    <property type="evidence" value="ECO:0007669"/>
    <property type="project" value="InterPro"/>
</dbReference>
<accession>A0A0S8GAF9</accession>
<sequence length="266" mass="30060">MGSIEIRNMDPATEYFVGTCTHVGDDPQAMTRDEIDVSSPRRIAWLRKMSRQGARTKVATIEGEPVGFIHVIPIEICPWGPLGRDLLVIPCLVSLSNTKGRGVGKALVATAEEEARHREKKGIVTVAYYHDCWFMPAPFFEECGFSLASRREGTALLWKLFDQSAEAPRLLERDYRYTPVPGKVVVDLFWNTFCPTSSIEARRVRKVVEEFGESVVLNEYCADDREILLLHQLPRGIFVNGREIWWGHEAPEEGIRKAILEASSRA</sequence>
<dbReference type="InterPro" id="IPR000182">
    <property type="entry name" value="GNAT_dom"/>
</dbReference>
<proteinExistence type="predicted"/>
<evidence type="ECO:0000259" key="1">
    <source>
        <dbReference type="PROSITE" id="PS51186"/>
    </source>
</evidence>
<dbReference type="Proteomes" id="UP000051717">
    <property type="component" value="Unassembled WGS sequence"/>
</dbReference>
<name>A0A0S8GAF9_UNCT6</name>
<evidence type="ECO:0000313" key="3">
    <source>
        <dbReference type="Proteomes" id="UP000051717"/>
    </source>
</evidence>
<feature type="domain" description="N-acetyltransferase" evidence="1">
    <location>
        <begin position="4"/>
        <end position="163"/>
    </location>
</feature>
<dbReference type="Gene3D" id="3.40.630.30">
    <property type="match status" value="1"/>
</dbReference>
<dbReference type="SUPFAM" id="SSF52833">
    <property type="entry name" value="Thioredoxin-like"/>
    <property type="match status" value="1"/>
</dbReference>
<dbReference type="SUPFAM" id="SSF55729">
    <property type="entry name" value="Acyl-CoA N-acyltransferases (Nat)"/>
    <property type="match status" value="1"/>
</dbReference>
<reference evidence="2 3" key="1">
    <citation type="journal article" date="2015" name="Microbiome">
        <title>Genomic resolution of linkages in carbon, nitrogen, and sulfur cycling among widespread estuary sediment bacteria.</title>
        <authorList>
            <person name="Baker B.J."/>
            <person name="Lazar C.S."/>
            <person name="Teske A.P."/>
            <person name="Dick G.J."/>
        </authorList>
    </citation>
    <scope>NUCLEOTIDE SEQUENCE [LARGE SCALE GENOMIC DNA]</scope>
    <source>
        <strain evidence="2">SM23_40</strain>
    </source>
</reference>
<dbReference type="AlphaFoldDB" id="A0A0S8GAF9"/>
<dbReference type="CDD" id="cd04301">
    <property type="entry name" value="NAT_SF"/>
    <property type="match status" value="1"/>
</dbReference>
<organism evidence="2 3">
    <name type="scientific">candidate division TA06 bacterium SM23_40</name>
    <dbReference type="NCBI Taxonomy" id="1703774"/>
    <lineage>
        <taxon>Bacteria</taxon>
        <taxon>Bacteria division TA06</taxon>
    </lineage>
</organism>
<dbReference type="InterPro" id="IPR016181">
    <property type="entry name" value="Acyl_CoA_acyltransferase"/>
</dbReference>
<evidence type="ECO:0000313" key="2">
    <source>
        <dbReference type="EMBL" id="KPK69737.1"/>
    </source>
</evidence>
<protein>
    <recommendedName>
        <fullName evidence="1">N-acetyltransferase domain-containing protein</fullName>
    </recommendedName>
</protein>